<feature type="transmembrane region" description="Helical" evidence="6">
    <location>
        <begin position="973"/>
        <end position="991"/>
    </location>
</feature>
<dbReference type="Proteomes" id="UP000234323">
    <property type="component" value="Unassembled WGS sequence"/>
</dbReference>
<dbReference type="GO" id="GO:0005886">
    <property type="term" value="C:plasma membrane"/>
    <property type="evidence" value="ECO:0007669"/>
    <property type="project" value="TreeGrafter"/>
</dbReference>
<sequence>MSQMDEISVEIDDNIDKDKIDIDKVNIANNIDKDKLIDDDKSHNGKTITMIEISQNGKYLVTYSEEDHSIVGWNIEDVDEGQLKLDHTVEPVKLRKKEIEVDLHKMCVSDDKKLACITFITYEYGSKKREILEIYNMNNHQNIELDCHLGYDYYYFTFNLKGELILYGDCCEKKIIYFYSTQIKNNKWKCKKIYEIPKDFKLISISKCNKLYLFSNNSIYEWDLITEKEIKIFIDEEFEYDDHSKDESKQRRYIKENITVFSNEKFICTRIKDKIIIYSIELEIPIDSLDINNVNQMCIPMKHPVLCPLLFPLFSNIPSSGFWDSVMENCREKCLDHLKQYDQLPKKYFNLPNNIRAASKYAFGILDGDVCKIDLEKLISNVNSLLKNSDELNNSDSDDMIGHWYFDNDFKINKKTYAYENLNVHLFNSYIMDTIHALFQEVIPDSGHKERIEWDYNDNDYNDKIELQVFRDLICTKLKNNQSFMCTEVDNFEPLFICTKVKNLEPLLIKTKLINRNIITLTDMGLFIYHFNENDKSISLNYYYYMDFISIDQYGDRYYYYKKLQSYKKLFSKLTLPLPNYNSFKFCDEWVSYVKDEKDEKSFFKYDTELLMFAIKEHNLELVDVIYKKCDKESLLKYGVELLTFAIENHQPKLIDDIYKKCINYFKEDLGNNRIFLSIITSNMPLLNEYYPEYTLKYSLETIMIIDSLFYNKEHRNNDLHLYSFQYLQIVDLTRSIWWLKYNALMRKLKNNYKSTFQILSFIQELIILILFPIWFVTCRILLRFHFIFKIDSYDNIFDTYVNGYLDTLFLFQKKTTPSIITVTFMNPYIKFINYPQNYNWVWELINPQPNPFAKTISSDIYKTWSGEALINFKWNNYGKYYYAIIWIGFIILLGCFTAVATIPQEYINEGIQKQLLVASIILGSIHLSFEIRQFIYNPIKWIHDAWNIFDIIAYLFPIFTAIYWIQTKDRNVHLLSFSCLFLDIKFLLFFRAFESFGVYFTIIISVAKKIISFVVVLLIIIISFAHAFYILLSPETPETKISFETYTNINDLNNPWNLVPTYIQVFENGTTNSNSFIIQKPDGNTNMFTNFKMALFAVYLFLTGDSRALSNWTYNDNSTLAILVVLFSLLIVVYLMNLFIGLLNIAIEKDKVSYLIQKAEIIAEIELFYLLPHQRRWYAWFPEVIHYYASVDKTREKIKEMISKGEWKTEFPELKQNLLNELAIQSVDENSLQQLLKEIQSKL</sequence>
<keyword evidence="9" id="KW-1185">Reference proteome</keyword>
<dbReference type="AlphaFoldDB" id="A0A2I1H8H5"/>
<feature type="transmembrane region" description="Helical" evidence="6">
    <location>
        <begin position="1121"/>
        <end position="1148"/>
    </location>
</feature>
<dbReference type="GO" id="GO:0098703">
    <property type="term" value="P:calcium ion import across plasma membrane"/>
    <property type="evidence" value="ECO:0007669"/>
    <property type="project" value="TreeGrafter"/>
</dbReference>
<dbReference type="GO" id="GO:0005216">
    <property type="term" value="F:monoatomic ion channel activity"/>
    <property type="evidence" value="ECO:0007669"/>
    <property type="project" value="InterPro"/>
</dbReference>
<comment type="subcellular location">
    <subcellularLocation>
        <location evidence="1">Membrane</location>
        <topology evidence="1">Multi-pass membrane protein</topology>
    </subcellularLocation>
</comment>
<dbReference type="InterPro" id="IPR005821">
    <property type="entry name" value="Ion_trans_dom"/>
</dbReference>
<keyword evidence="3" id="KW-0677">Repeat</keyword>
<organism evidence="8 9">
    <name type="scientific">Rhizophagus irregularis</name>
    <dbReference type="NCBI Taxonomy" id="588596"/>
    <lineage>
        <taxon>Eukaryota</taxon>
        <taxon>Fungi</taxon>
        <taxon>Fungi incertae sedis</taxon>
        <taxon>Mucoromycota</taxon>
        <taxon>Glomeromycotina</taxon>
        <taxon>Glomeromycetes</taxon>
        <taxon>Glomerales</taxon>
        <taxon>Glomeraceae</taxon>
        <taxon>Rhizophagus</taxon>
    </lineage>
</organism>
<name>A0A2I1H8H5_9GLOM</name>
<proteinExistence type="predicted"/>
<evidence type="ECO:0000313" key="8">
    <source>
        <dbReference type="EMBL" id="PKY55186.1"/>
    </source>
</evidence>
<evidence type="ECO:0000256" key="5">
    <source>
        <dbReference type="ARBA" id="ARBA00023136"/>
    </source>
</evidence>
<evidence type="ECO:0000256" key="6">
    <source>
        <dbReference type="SAM" id="Phobius"/>
    </source>
</evidence>
<evidence type="ECO:0000256" key="2">
    <source>
        <dbReference type="ARBA" id="ARBA00022692"/>
    </source>
</evidence>
<dbReference type="OrthoDB" id="2352140at2759"/>
<feature type="transmembrane region" description="Helical" evidence="6">
    <location>
        <begin position="948"/>
        <end position="967"/>
    </location>
</feature>
<keyword evidence="2 6" id="KW-0812">Transmembrane</keyword>
<dbReference type="VEuPathDB" id="FungiDB:FUN_025030"/>
<dbReference type="VEuPathDB" id="FungiDB:RhiirA1_463396"/>
<feature type="transmembrane region" description="Helical" evidence="6">
    <location>
        <begin position="759"/>
        <end position="783"/>
    </location>
</feature>
<dbReference type="Pfam" id="PF00520">
    <property type="entry name" value="Ion_trans"/>
    <property type="match status" value="1"/>
</dbReference>
<protein>
    <recommendedName>
        <fullName evidence="7">Ion transport domain-containing protein</fullName>
    </recommendedName>
</protein>
<dbReference type="VEuPathDB" id="FungiDB:FUN_024743"/>
<dbReference type="PANTHER" id="PTHR10582:SF2">
    <property type="entry name" value="INACTIVE"/>
    <property type="match status" value="1"/>
</dbReference>
<evidence type="ECO:0000256" key="1">
    <source>
        <dbReference type="ARBA" id="ARBA00004141"/>
    </source>
</evidence>
<evidence type="ECO:0000256" key="4">
    <source>
        <dbReference type="ARBA" id="ARBA00022989"/>
    </source>
</evidence>
<keyword evidence="5 6" id="KW-0472">Membrane</keyword>
<evidence type="ECO:0000256" key="3">
    <source>
        <dbReference type="ARBA" id="ARBA00022737"/>
    </source>
</evidence>
<keyword evidence="4 6" id="KW-1133">Transmembrane helix</keyword>
<dbReference type="VEuPathDB" id="FungiDB:RhiirFUN_024396"/>
<evidence type="ECO:0000313" key="9">
    <source>
        <dbReference type="Proteomes" id="UP000234323"/>
    </source>
</evidence>
<comment type="caution">
    <text evidence="8">The sequence shown here is derived from an EMBL/GenBank/DDBJ whole genome shotgun (WGS) entry which is preliminary data.</text>
</comment>
<feature type="transmembrane region" description="Helical" evidence="6">
    <location>
        <begin position="881"/>
        <end position="904"/>
    </location>
</feature>
<accession>A0A2I1H8H5</accession>
<dbReference type="PANTHER" id="PTHR10582">
    <property type="entry name" value="TRANSIENT RECEPTOR POTENTIAL ION CHANNEL PROTEIN"/>
    <property type="match status" value="1"/>
</dbReference>
<gene>
    <name evidence="8" type="ORF">RhiirA4_474497</name>
</gene>
<feature type="domain" description="Ion transport" evidence="7">
    <location>
        <begin position="885"/>
        <end position="1150"/>
    </location>
</feature>
<evidence type="ECO:0000259" key="7">
    <source>
        <dbReference type="Pfam" id="PF00520"/>
    </source>
</evidence>
<feature type="transmembrane region" description="Helical" evidence="6">
    <location>
        <begin position="1011"/>
        <end position="1033"/>
    </location>
</feature>
<dbReference type="VEuPathDB" id="FungiDB:FUN_004313"/>
<dbReference type="InterPro" id="IPR024862">
    <property type="entry name" value="TRPV"/>
</dbReference>
<dbReference type="EMBL" id="LLXI01001800">
    <property type="protein sequence ID" value="PKY55186.1"/>
    <property type="molecule type" value="Genomic_DNA"/>
</dbReference>
<dbReference type="SUPFAM" id="SSF101908">
    <property type="entry name" value="Putative isomerase YbhE"/>
    <property type="match status" value="1"/>
</dbReference>
<reference evidence="8 9" key="1">
    <citation type="submission" date="2015-10" db="EMBL/GenBank/DDBJ databases">
        <title>Genome analyses suggest a sexual origin of heterokaryosis in a supposedly ancient asexual fungus.</title>
        <authorList>
            <person name="Ropars J."/>
            <person name="Sedzielewska K."/>
            <person name="Noel J."/>
            <person name="Charron P."/>
            <person name="Farinelli L."/>
            <person name="Marton T."/>
            <person name="Kruger M."/>
            <person name="Pelin A."/>
            <person name="Brachmann A."/>
            <person name="Corradi N."/>
        </authorList>
    </citation>
    <scope>NUCLEOTIDE SEQUENCE [LARGE SCALE GENOMIC DNA]</scope>
    <source>
        <strain evidence="8 9">A4</strain>
    </source>
</reference>
<dbReference type="Gene3D" id="1.10.287.70">
    <property type="match status" value="1"/>
</dbReference>